<evidence type="ECO:0000313" key="2">
    <source>
        <dbReference type="Proteomes" id="UP000253606"/>
    </source>
</evidence>
<proteinExistence type="predicted"/>
<organism evidence="1 2">
    <name type="scientific">Acidisarcina polymorpha</name>
    <dbReference type="NCBI Taxonomy" id="2211140"/>
    <lineage>
        <taxon>Bacteria</taxon>
        <taxon>Pseudomonadati</taxon>
        <taxon>Acidobacteriota</taxon>
        <taxon>Terriglobia</taxon>
        <taxon>Terriglobales</taxon>
        <taxon>Acidobacteriaceae</taxon>
        <taxon>Acidisarcina</taxon>
    </lineage>
</organism>
<gene>
    <name evidence="1" type="ORF">ACPOL_4258</name>
</gene>
<name>A0A2Z5G2U7_9BACT</name>
<accession>A0A2Z5G2U7</accession>
<dbReference type="AlphaFoldDB" id="A0A2Z5G2U7"/>
<sequence>MVPNEDAKALFVAIPGAGRARNTEMKARRPLCDSSVMTQ</sequence>
<dbReference type="EMBL" id="CP030840">
    <property type="protein sequence ID" value="AXC13533.1"/>
    <property type="molecule type" value="Genomic_DNA"/>
</dbReference>
<dbReference type="Proteomes" id="UP000253606">
    <property type="component" value="Chromosome"/>
</dbReference>
<keyword evidence="2" id="KW-1185">Reference proteome</keyword>
<dbReference type="KEGG" id="abas:ACPOL_4258"/>
<evidence type="ECO:0000313" key="1">
    <source>
        <dbReference type="EMBL" id="AXC13533.1"/>
    </source>
</evidence>
<protein>
    <submittedName>
        <fullName evidence="1">Uncharacterized protein</fullName>
    </submittedName>
</protein>
<reference evidence="1 2" key="1">
    <citation type="journal article" date="2018" name="Front. Microbiol.">
        <title>Hydrolytic Capabilities as a Key to Environmental Success: Chitinolytic and Cellulolytic Acidobacteria From Acidic Sub-arctic Soils and Boreal Peatlands.</title>
        <authorList>
            <person name="Belova S.E."/>
            <person name="Ravin N.V."/>
            <person name="Pankratov T.A."/>
            <person name="Rakitin A.L."/>
            <person name="Ivanova A.A."/>
            <person name="Beletsky A.V."/>
            <person name="Mardanov A.V."/>
            <person name="Sinninghe Damste J.S."/>
            <person name="Dedysh S.N."/>
        </authorList>
    </citation>
    <scope>NUCLEOTIDE SEQUENCE [LARGE SCALE GENOMIC DNA]</scope>
    <source>
        <strain evidence="1 2">SBC82</strain>
    </source>
</reference>